<evidence type="ECO:0000313" key="2">
    <source>
        <dbReference type="EMBL" id="KAA5610644.1"/>
    </source>
</evidence>
<comment type="caution">
    <text evidence="2">The sequence shown here is derived from an EMBL/GenBank/DDBJ whole genome shotgun (WGS) entry which is preliminary data.</text>
</comment>
<proteinExistence type="predicted"/>
<reference evidence="2 3" key="1">
    <citation type="submission" date="2019-09" db="EMBL/GenBank/DDBJ databases">
        <title>Genome sequence of Rhodovastum atsumiense, a diverse member of the Acetobacteraceae family of non-sulfur purple photosynthetic bacteria.</title>
        <authorList>
            <person name="Meyer T."/>
            <person name="Kyndt J."/>
        </authorList>
    </citation>
    <scope>NUCLEOTIDE SEQUENCE [LARGE SCALE GENOMIC DNA]</scope>
    <source>
        <strain evidence="2 3">DSM 21279</strain>
    </source>
</reference>
<sequence>MPPPAPAPSPPPGRRRRRRPEKRDSRSASAHSVAAQAETGRDAATSWLRSMKRCSLPLGVFGKDGTKATSRG</sequence>
<protein>
    <submittedName>
        <fullName evidence="2">Uncharacterized protein</fullName>
    </submittedName>
</protein>
<evidence type="ECO:0000256" key="1">
    <source>
        <dbReference type="SAM" id="MobiDB-lite"/>
    </source>
</evidence>
<feature type="compositionally biased region" description="Pro residues" evidence="1">
    <location>
        <begin position="1"/>
        <end position="12"/>
    </location>
</feature>
<keyword evidence="3" id="KW-1185">Reference proteome</keyword>
<accession>A0A5M6IQT2</accession>
<evidence type="ECO:0000313" key="3">
    <source>
        <dbReference type="Proteomes" id="UP000325255"/>
    </source>
</evidence>
<dbReference type="EMBL" id="VWPK01000030">
    <property type="protein sequence ID" value="KAA5610644.1"/>
    <property type="molecule type" value="Genomic_DNA"/>
</dbReference>
<dbReference type="Proteomes" id="UP000325255">
    <property type="component" value="Unassembled WGS sequence"/>
</dbReference>
<dbReference type="OrthoDB" id="10014293at2"/>
<gene>
    <name evidence="2" type="ORF">F1189_18450</name>
</gene>
<dbReference type="AlphaFoldDB" id="A0A5M6IQT2"/>
<name>A0A5M6IQT2_9PROT</name>
<feature type="region of interest" description="Disordered" evidence="1">
    <location>
        <begin position="1"/>
        <end position="41"/>
    </location>
</feature>
<organism evidence="2 3">
    <name type="scientific">Rhodovastum atsumiense</name>
    <dbReference type="NCBI Taxonomy" id="504468"/>
    <lineage>
        <taxon>Bacteria</taxon>
        <taxon>Pseudomonadati</taxon>
        <taxon>Pseudomonadota</taxon>
        <taxon>Alphaproteobacteria</taxon>
        <taxon>Acetobacterales</taxon>
        <taxon>Acetobacteraceae</taxon>
        <taxon>Rhodovastum</taxon>
    </lineage>
</organism>